<organism evidence="2 3">
    <name type="scientific">Paenibacillus lignilyticus</name>
    <dbReference type="NCBI Taxonomy" id="1172615"/>
    <lineage>
        <taxon>Bacteria</taxon>
        <taxon>Bacillati</taxon>
        <taxon>Bacillota</taxon>
        <taxon>Bacilli</taxon>
        <taxon>Bacillales</taxon>
        <taxon>Paenibacillaceae</taxon>
        <taxon>Paenibacillus</taxon>
    </lineage>
</organism>
<sequence length="198" mass="22011">MAVGGVVTIVVGSIMQWTDASFGFMGLEAAGFNAAMMALVGLLFGAFSQMGFFAYMTLNYIALSVIRRNYMWNALQAYTTLFALGGIGYLLYQDRVKLDNNWIFWVLPLGLGLASWAVAYYKAKLTNNNAFIPTLFLQVVVTLLEAWPSIRGEESNVTAMIFMIIPMFVCNAYQILWLHKLVRKQQTTDSASDAKPAV</sequence>
<name>A0ABS5CLE7_9BACL</name>
<keyword evidence="1" id="KW-0812">Transmembrane</keyword>
<dbReference type="EMBL" id="JAGKSP010000022">
    <property type="protein sequence ID" value="MBP3966689.1"/>
    <property type="molecule type" value="Genomic_DNA"/>
</dbReference>
<feature type="transmembrane region" description="Helical" evidence="1">
    <location>
        <begin position="102"/>
        <end position="121"/>
    </location>
</feature>
<evidence type="ECO:0000256" key="1">
    <source>
        <dbReference type="SAM" id="Phobius"/>
    </source>
</evidence>
<feature type="transmembrane region" description="Helical" evidence="1">
    <location>
        <begin position="159"/>
        <end position="178"/>
    </location>
</feature>
<comment type="caution">
    <text evidence="2">The sequence shown here is derived from an EMBL/GenBank/DDBJ whole genome shotgun (WGS) entry which is preliminary data.</text>
</comment>
<reference evidence="2 3" key="1">
    <citation type="submission" date="2021-04" db="EMBL/GenBank/DDBJ databases">
        <title>Paenibacillus sp. DLE-14 whole genome sequence.</title>
        <authorList>
            <person name="Ham Y.J."/>
        </authorList>
    </citation>
    <scope>NUCLEOTIDE SEQUENCE [LARGE SCALE GENOMIC DNA]</scope>
    <source>
        <strain evidence="2 3">DLE-14</strain>
    </source>
</reference>
<feature type="transmembrane region" description="Helical" evidence="1">
    <location>
        <begin position="130"/>
        <end position="147"/>
    </location>
</feature>
<dbReference type="InterPro" id="IPR024164">
    <property type="entry name" value="KinB-signalling_activ"/>
</dbReference>
<evidence type="ECO:0000313" key="2">
    <source>
        <dbReference type="EMBL" id="MBP3966689.1"/>
    </source>
</evidence>
<dbReference type="SMART" id="SM01251">
    <property type="entry name" value="KbaA"/>
    <property type="match status" value="1"/>
</dbReference>
<keyword evidence="3" id="KW-1185">Reference proteome</keyword>
<keyword evidence="1" id="KW-1133">Transmembrane helix</keyword>
<protein>
    <submittedName>
        <fullName evidence="2">KinB-signaling pathway activation protein</fullName>
    </submittedName>
</protein>
<proteinExistence type="predicted"/>
<dbReference type="Pfam" id="PF14089">
    <property type="entry name" value="KbaA"/>
    <property type="match status" value="1"/>
</dbReference>
<evidence type="ECO:0000313" key="3">
    <source>
        <dbReference type="Proteomes" id="UP000673394"/>
    </source>
</evidence>
<accession>A0ABS5CLE7</accession>
<feature type="transmembrane region" description="Helical" evidence="1">
    <location>
        <begin position="34"/>
        <end position="58"/>
    </location>
</feature>
<feature type="transmembrane region" description="Helical" evidence="1">
    <location>
        <begin position="70"/>
        <end position="90"/>
    </location>
</feature>
<keyword evidence="1" id="KW-0472">Membrane</keyword>
<gene>
    <name evidence="2" type="ORF">I8J30_28795</name>
</gene>
<dbReference type="Proteomes" id="UP000673394">
    <property type="component" value="Unassembled WGS sequence"/>
</dbReference>